<evidence type="ECO:0000313" key="5">
    <source>
        <dbReference type="Proteomes" id="UP000663834"/>
    </source>
</evidence>
<keyword evidence="1" id="KW-0863">Zinc-finger</keyword>
<sequence length="700" mass="81684">MGSSESKQSSDTTNYRQSQAFMNPGLYNIDNIQPPQNDISQRLTHTLYTGPPLTMPIQPTYRCNYCGMVFTSDEALYKHRTRFCVANPDASIRRNPNSLNNGTNSTTFMRENYSNSQSTLGKITAYPSPIEKKREEISEWKNKRSILQSVQDMEDRILVDSRKTEQVTHDLKKRTHEYNQILSEYEKLQTQERDLLREMYNLHGQSRLYLTQPKDLNDYERNQLEVLYRQNTRIKHEREVIQSKLETLIGKDYPQPIVPYYDPYRLLRDMREQQDQNENNLTYLRRRLMYPNSSLLNSDETSFLPRLNLNRQTTTDDVNNYNSRALRNRYLQSGGHDSEVLSQFNDLEEKLRYYEAFPWVKGYPEPLTRYPYYPFRLREPTKDKLTSTTNEKERLENELSDMQRKFQQLDSRTRQLELTLATTGLPNQNSNLNNNTHRYILPNDDGYPRKSTFTRPTNPNYTNSAHQFVDQPQQFLESSLPIIDTGRRSRGMQPVSRIASNSNGRYDPIESKPYDPVGGFVVFFDFIINLSPMIEKCQLITCLHHAQTGLGEPSQLGVLKSELYTDPKFGEQLGTILLSTRQPVPRCPPQQALSIVIEILTTTKQNPNAPLRTNAWTKIPLFDNRNRLLSGRWKIPLKALPIQHDASFPVIATLPTFGRAELHYRLVNYQDAATQATIFFSPNHQDLYFTLPQFQTRPFM</sequence>
<evidence type="ECO:0000259" key="3">
    <source>
        <dbReference type="PROSITE" id="PS50157"/>
    </source>
</evidence>
<evidence type="ECO:0000256" key="2">
    <source>
        <dbReference type="SAM" id="Coils"/>
    </source>
</evidence>
<gene>
    <name evidence="4" type="ORF">KQP761_LOCUS23314</name>
</gene>
<feature type="coiled-coil region" evidence="2">
    <location>
        <begin position="130"/>
        <end position="198"/>
    </location>
</feature>
<dbReference type="PROSITE" id="PS50157">
    <property type="entry name" value="ZINC_FINGER_C2H2_2"/>
    <property type="match status" value="1"/>
</dbReference>
<protein>
    <recommendedName>
        <fullName evidence="3">C2H2-type domain-containing protein</fullName>
    </recommendedName>
</protein>
<dbReference type="PANTHER" id="PTHR33820">
    <property type="entry name" value="COILED-COIL DOMAIN-CONTAINING PROTEIN 17"/>
    <property type="match status" value="1"/>
</dbReference>
<dbReference type="GO" id="GO:0008270">
    <property type="term" value="F:zinc ion binding"/>
    <property type="evidence" value="ECO:0007669"/>
    <property type="project" value="UniProtKB-KW"/>
</dbReference>
<evidence type="ECO:0000256" key="1">
    <source>
        <dbReference type="PROSITE-ProRule" id="PRU00042"/>
    </source>
</evidence>
<dbReference type="AlphaFoldDB" id="A0A816BPW2"/>
<keyword evidence="2" id="KW-0175">Coiled coil</keyword>
<feature type="domain" description="C2H2-type" evidence="3">
    <location>
        <begin position="61"/>
        <end position="88"/>
    </location>
</feature>
<accession>A0A816BPW2</accession>
<dbReference type="PANTHER" id="PTHR33820:SF2">
    <property type="entry name" value="COILED-COIL DOMAIN-CONTAINING PROTEIN 17"/>
    <property type="match status" value="1"/>
</dbReference>
<comment type="caution">
    <text evidence="4">The sequence shown here is derived from an EMBL/GenBank/DDBJ whole genome shotgun (WGS) entry which is preliminary data.</text>
</comment>
<feature type="coiled-coil region" evidence="2">
    <location>
        <begin position="378"/>
        <end position="419"/>
    </location>
</feature>
<evidence type="ECO:0000313" key="4">
    <source>
        <dbReference type="EMBL" id="CAF1610435.1"/>
    </source>
</evidence>
<dbReference type="EMBL" id="CAJNOW010012473">
    <property type="protein sequence ID" value="CAF1610435.1"/>
    <property type="molecule type" value="Genomic_DNA"/>
</dbReference>
<reference evidence="4" key="1">
    <citation type="submission" date="2021-02" db="EMBL/GenBank/DDBJ databases">
        <authorList>
            <person name="Nowell W R."/>
        </authorList>
    </citation>
    <scope>NUCLEOTIDE SEQUENCE</scope>
</reference>
<dbReference type="InterPro" id="IPR038800">
    <property type="entry name" value="CCDC17"/>
</dbReference>
<name>A0A816BPW2_9BILA</name>
<dbReference type="Proteomes" id="UP000663834">
    <property type="component" value="Unassembled WGS sequence"/>
</dbReference>
<keyword evidence="1" id="KW-0862">Zinc</keyword>
<organism evidence="4 5">
    <name type="scientific">Rotaria magnacalcarata</name>
    <dbReference type="NCBI Taxonomy" id="392030"/>
    <lineage>
        <taxon>Eukaryota</taxon>
        <taxon>Metazoa</taxon>
        <taxon>Spiralia</taxon>
        <taxon>Gnathifera</taxon>
        <taxon>Rotifera</taxon>
        <taxon>Eurotatoria</taxon>
        <taxon>Bdelloidea</taxon>
        <taxon>Philodinida</taxon>
        <taxon>Philodinidae</taxon>
        <taxon>Rotaria</taxon>
    </lineage>
</organism>
<proteinExistence type="predicted"/>
<dbReference type="InterPro" id="IPR013087">
    <property type="entry name" value="Znf_C2H2_type"/>
</dbReference>
<dbReference type="OrthoDB" id="289416at2759"/>
<keyword evidence="1" id="KW-0479">Metal-binding</keyword>